<name>A0A2J8J2X6_PANTR</name>
<accession>A0A2J8J2X6</accession>
<organism evidence="2 3">
    <name type="scientific">Pan troglodytes</name>
    <name type="common">Chimpanzee</name>
    <dbReference type="NCBI Taxonomy" id="9598"/>
    <lineage>
        <taxon>Eukaryota</taxon>
        <taxon>Metazoa</taxon>
        <taxon>Chordata</taxon>
        <taxon>Craniata</taxon>
        <taxon>Vertebrata</taxon>
        <taxon>Euteleostomi</taxon>
        <taxon>Mammalia</taxon>
        <taxon>Eutheria</taxon>
        <taxon>Euarchontoglires</taxon>
        <taxon>Primates</taxon>
        <taxon>Haplorrhini</taxon>
        <taxon>Catarrhini</taxon>
        <taxon>Hominidae</taxon>
        <taxon>Pan</taxon>
    </lineage>
</organism>
<dbReference type="EMBL" id="NBAG03000531">
    <property type="protein sequence ID" value="PNI17102.1"/>
    <property type="molecule type" value="Genomic_DNA"/>
</dbReference>
<evidence type="ECO:0000256" key="1">
    <source>
        <dbReference type="SAM" id="MobiDB-lite"/>
    </source>
</evidence>
<sequence length="45" mass="4928">MTSRDQPNPKGPPKSTSPCPGISNSESSPTLNYQGILNRLKQFPR</sequence>
<dbReference type="Proteomes" id="UP000236370">
    <property type="component" value="Unassembled WGS sequence"/>
</dbReference>
<gene>
    <name evidence="2" type="ORF">CK820_G0051199</name>
</gene>
<evidence type="ECO:0000313" key="2">
    <source>
        <dbReference type="EMBL" id="PNI17102.1"/>
    </source>
</evidence>
<comment type="caution">
    <text evidence="2">The sequence shown here is derived from an EMBL/GenBank/DDBJ whole genome shotgun (WGS) entry which is preliminary data.</text>
</comment>
<proteinExistence type="predicted"/>
<feature type="region of interest" description="Disordered" evidence="1">
    <location>
        <begin position="1"/>
        <end position="45"/>
    </location>
</feature>
<reference evidence="2 3" key="1">
    <citation type="submission" date="2017-12" db="EMBL/GenBank/DDBJ databases">
        <title>High-resolution comparative analysis of great ape genomes.</title>
        <authorList>
            <person name="Pollen A."/>
            <person name="Hastie A."/>
            <person name="Hormozdiari F."/>
            <person name="Dougherty M."/>
            <person name="Liu R."/>
            <person name="Chaisson M."/>
            <person name="Hoppe E."/>
            <person name="Hill C."/>
            <person name="Pang A."/>
            <person name="Hillier L."/>
            <person name="Baker C."/>
            <person name="Armstrong J."/>
            <person name="Shendure J."/>
            <person name="Paten B."/>
            <person name="Wilson R."/>
            <person name="Chao H."/>
            <person name="Schneider V."/>
            <person name="Ventura M."/>
            <person name="Kronenberg Z."/>
            <person name="Murali S."/>
            <person name="Gordon D."/>
            <person name="Cantsilieris S."/>
            <person name="Munson K."/>
            <person name="Nelson B."/>
            <person name="Raja A."/>
            <person name="Underwood J."/>
            <person name="Diekhans M."/>
            <person name="Fiddes I."/>
            <person name="Haussler D."/>
            <person name="Eichler E."/>
        </authorList>
    </citation>
    <scope>NUCLEOTIDE SEQUENCE [LARGE SCALE GENOMIC DNA]</scope>
    <source>
        <strain evidence="2">Yerkes chimp pedigree #C0471</strain>
    </source>
</reference>
<protein>
    <submittedName>
        <fullName evidence="2">TLE6 isoform 10</fullName>
    </submittedName>
</protein>
<feature type="compositionally biased region" description="Polar residues" evidence="1">
    <location>
        <begin position="14"/>
        <end position="35"/>
    </location>
</feature>
<dbReference type="AlphaFoldDB" id="A0A2J8J2X6"/>
<evidence type="ECO:0000313" key="3">
    <source>
        <dbReference type="Proteomes" id="UP000236370"/>
    </source>
</evidence>